<protein>
    <submittedName>
        <fullName evidence="2">Uncharacterized protein</fullName>
    </submittedName>
</protein>
<evidence type="ECO:0000313" key="3">
    <source>
        <dbReference type="Proteomes" id="UP000734218"/>
    </source>
</evidence>
<name>A0ABX0XL18_9SPHN</name>
<reference evidence="2 3" key="1">
    <citation type="submission" date="2020-03" db="EMBL/GenBank/DDBJ databases">
        <title>Genomic Encyclopedia of Type Strains, Phase IV (KMG-IV): sequencing the most valuable type-strain genomes for metagenomic binning, comparative biology and taxonomic classification.</title>
        <authorList>
            <person name="Goeker M."/>
        </authorList>
    </citation>
    <scope>NUCLEOTIDE SEQUENCE [LARGE SCALE GENOMIC DNA]</scope>
    <source>
        <strain evidence="2 3">DSM 27651</strain>
    </source>
</reference>
<evidence type="ECO:0000256" key="1">
    <source>
        <dbReference type="SAM" id="MobiDB-lite"/>
    </source>
</evidence>
<evidence type="ECO:0000313" key="2">
    <source>
        <dbReference type="EMBL" id="NJC33848.1"/>
    </source>
</evidence>
<sequence>MKKNLHDFARNPDGQTYDGRKVAQWLFEAVTGKPMSDDEAEQLVAEAKQRAADRRR</sequence>
<dbReference type="Proteomes" id="UP000734218">
    <property type="component" value="Unassembled WGS sequence"/>
</dbReference>
<proteinExistence type="predicted"/>
<dbReference type="EMBL" id="JAATJE010000001">
    <property type="protein sequence ID" value="NJC33848.1"/>
    <property type="molecule type" value="Genomic_DNA"/>
</dbReference>
<gene>
    <name evidence="2" type="ORF">GGR88_001322</name>
</gene>
<keyword evidence="3" id="KW-1185">Reference proteome</keyword>
<feature type="compositionally biased region" description="Basic and acidic residues" evidence="1">
    <location>
        <begin position="47"/>
        <end position="56"/>
    </location>
</feature>
<dbReference type="RefSeq" id="WP_167953777.1">
    <property type="nucleotide sequence ID" value="NZ_JAATJE010000001.1"/>
</dbReference>
<organism evidence="2 3">
    <name type="scientific">Sphingomonas jejuensis</name>
    <dbReference type="NCBI Taxonomy" id="904715"/>
    <lineage>
        <taxon>Bacteria</taxon>
        <taxon>Pseudomonadati</taxon>
        <taxon>Pseudomonadota</taxon>
        <taxon>Alphaproteobacteria</taxon>
        <taxon>Sphingomonadales</taxon>
        <taxon>Sphingomonadaceae</taxon>
        <taxon>Sphingomonas</taxon>
    </lineage>
</organism>
<feature type="region of interest" description="Disordered" evidence="1">
    <location>
        <begin position="36"/>
        <end position="56"/>
    </location>
</feature>
<comment type="caution">
    <text evidence="2">The sequence shown here is derived from an EMBL/GenBank/DDBJ whole genome shotgun (WGS) entry which is preliminary data.</text>
</comment>
<accession>A0ABX0XL18</accession>